<keyword evidence="2" id="KW-1185">Reference proteome</keyword>
<organism evidence="1 2">
    <name type="scientific">Triticum turgidum subsp. durum</name>
    <name type="common">Durum wheat</name>
    <name type="synonym">Triticum durum</name>
    <dbReference type="NCBI Taxonomy" id="4567"/>
    <lineage>
        <taxon>Eukaryota</taxon>
        <taxon>Viridiplantae</taxon>
        <taxon>Streptophyta</taxon>
        <taxon>Embryophyta</taxon>
        <taxon>Tracheophyta</taxon>
        <taxon>Spermatophyta</taxon>
        <taxon>Magnoliopsida</taxon>
        <taxon>Liliopsida</taxon>
        <taxon>Poales</taxon>
        <taxon>Poaceae</taxon>
        <taxon>BOP clade</taxon>
        <taxon>Pooideae</taxon>
        <taxon>Triticodae</taxon>
        <taxon>Triticeae</taxon>
        <taxon>Triticinae</taxon>
        <taxon>Triticum</taxon>
    </lineage>
</organism>
<evidence type="ECO:0000313" key="1">
    <source>
        <dbReference type="EMBL" id="VAH98786.1"/>
    </source>
</evidence>
<name>A0A9R0W4V4_TRITD</name>
<protein>
    <submittedName>
        <fullName evidence="1">Uncharacterized protein</fullName>
    </submittedName>
</protein>
<gene>
    <name evidence="1" type="ORF">TRITD_4Av1G246550</name>
</gene>
<accession>A0A9R0W4V4</accession>
<dbReference type="Gramene" id="TRITD4Av1G246550.1">
    <property type="protein sequence ID" value="TRITD4Av1G246550.1"/>
    <property type="gene ID" value="TRITD4Av1G246550"/>
</dbReference>
<reference evidence="1 2" key="1">
    <citation type="submission" date="2017-09" db="EMBL/GenBank/DDBJ databases">
        <authorList>
            <consortium name="International Durum Wheat Genome Sequencing Consortium (IDWGSC)"/>
            <person name="Milanesi L."/>
        </authorList>
    </citation>
    <scope>NUCLEOTIDE SEQUENCE [LARGE SCALE GENOMIC DNA]</scope>
    <source>
        <strain evidence="2">cv. Svevo</strain>
    </source>
</reference>
<dbReference type="AlphaFoldDB" id="A0A9R0W4V4"/>
<dbReference type="EMBL" id="LT934117">
    <property type="protein sequence ID" value="VAH98786.1"/>
    <property type="molecule type" value="Genomic_DNA"/>
</dbReference>
<sequence>MARSRWSVASSELSVIPVRRGERRCFPGDAGLGFLRGEACLIVARSFLGVGDGRCGQSWTWPEVLVGCGPSCRLGVDVWPRFPCRVVGRWSSAMQLLRQVLRWRRCEASWQCYQSHGGVAMGEARMKILHGFCRAGGDGICGCHSPPWRHRRACSPHPSRSRCWWMSPGESLDSMF</sequence>
<evidence type="ECO:0000313" key="2">
    <source>
        <dbReference type="Proteomes" id="UP000324705"/>
    </source>
</evidence>
<dbReference type="Proteomes" id="UP000324705">
    <property type="component" value="Chromosome 4A"/>
</dbReference>
<proteinExistence type="predicted"/>